<dbReference type="PROSITE" id="PS50043">
    <property type="entry name" value="HTH_LUXR_2"/>
    <property type="match status" value="1"/>
</dbReference>
<dbReference type="GO" id="GO:0000160">
    <property type="term" value="P:phosphorelay signal transduction system"/>
    <property type="evidence" value="ECO:0007669"/>
    <property type="project" value="InterPro"/>
</dbReference>
<evidence type="ECO:0000256" key="3">
    <source>
        <dbReference type="ARBA" id="ARBA00023125"/>
    </source>
</evidence>
<evidence type="ECO:0000313" key="9">
    <source>
        <dbReference type="Proteomes" id="UP001151287"/>
    </source>
</evidence>
<accession>A0A9P9Z907</accession>
<evidence type="ECO:0000259" key="7">
    <source>
        <dbReference type="PROSITE" id="PS50110"/>
    </source>
</evidence>
<evidence type="ECO:0000313" key="8">
    <source>
        <dbReference type="EMBL" id="KAJ1684586.1"/>
    </source>
</evidence>
<organism evidence="8 9">
    <name type="scientific">Rhynchospora breviuscula</name>
    <dbReference type="NCBI Taxonomy" id="2022672"/>
    <lineage>
        <taxon>Eukaryota</taxon>
        <taxon>Viridiplantae</taxon>
        <taxon>Streptophyta</taxon>
        <taxon>Embryophyta</taxon>
        <taxon>Tracheophyta</taxon>
        <taxon>Spermatophyta</taxon>
        <taxon>Magnoliopsida</taxon>
        <taxon>Liliopsida</taxon>
        <taxon>Poales</taxon>
        <taxon>Cyperaceae</taxon>
        <taxon>Cyperoideae</taxon>
        <taxon>Rhynchosporeae</taxon>
        <taxon>Rhynchospora</taxon>
    </lineage>
</organism>
<dbReference type="SUPFAM" id="SSF46894">
    <property type="entry name" value="C-terminal effector domain of the bipartite response regulators"/>
    <property type="match status" value="1"/>
</dbReference>
<dbReference type="Pfam" id="PF00196">
    <property type="entry name" value="GerE"/>
    <property type="match status" value="1"/>
</dbReference>
<feature type="domain" description="HTH luxR-type" evidence="6">
    <location>
        <begin position="127"/>
        <end position="192"/>
    </location>
</feature>
<keyword evidence="1 5" id="KW-0597">Phosphoprotein</keyword>
<dbReference type="GO" id="GO:0006355">
    <property type="term" value="P:regulation of DNA-templated transcription"/>
    <property type="evidence" value="ECO:0007669"/>
    <property type="project" value="InterPro"/>
</dbReference>
<dbReference type="OrthoDB" id="21225at2759"/>
<keyword evidence="4" id="KW-0804">Transcription</keyword>
<keyword evidence="9" id="KW-1185">Reference proteome</keyword>
<dbReference type="SMART" id="SM00421">
    <property type="entry name" value="HTH_LUXR"/>
    <property type="match status" value="1"/>
</dbReference>
<evidence type="ECO:0000259" key="6">
    <source>
        <dbReference type="PROSITE" id="PS50043"/>
    </source>
</evidence>
<dbReference type="PRINTS" id="PR00038">
    <property type="entry name" value="HTHLUXR"/>
</dbReference>
<dbReference type="Gene3D" id="3.40.50.2300">
    <property type="match status" value="1"/>
</dbReference>
<reference evidence="8" key="1">
    <citation type="journal article" date="2022" name="Cell">
        <title>Repeat-based holocentromeres influence genome architecture and karyotype evolution.</title>
        <authorList>
            <person name="Hofstatter P.G."/>
            <person name="Thangavel G."/>
            <person name="Lux T."/>
            <person name="Neumann P."/>
            <person name="Vondrak T."/>
            <person name="Novak P."/>
            <person name="Zhang M."/>
            <person name="Costa L."/>
            <person name="Castellani M."/>
            <person name="Scott A."/>
            <person name="Toegelov H."/>
            <person name="Fuchs J."/>
            <person name="Mata-Sucre Y."/>
            <person name="Dias Y."/>
            <person name="Vanzela A.L.L."/>
            <person name="Huettel B."/>
            <person name="Almeida C.C.S."/>
            <person name="Simkova H."/>
            <person name="Souza G."/>
            <person name="Pedrosa-Harand A."/>
            <person name="Macas J."/>
            <person name="Mayer K.F.X."/>
            <person name="Houben A."/>
            <person name="Marques A."/>
        </authorList>
    </citation>
    <scope>NUCLEOTIDE SEQUENCE</scope>
    <source>
        <strain evidence="8">RhyBre1mFocal</strain>
    </source>
</reference>
<proteinExistence type="predicted"/>
<dbReference type="InterPro" id="IPR000792">
    <property type="entry name" value="Tscrpt_reg_LuxR_C"/>
</dbReference>
<dbReference type="GO" id="GO:0003677">
    <property type="term" value="F:DNA binding"/>
    <property type="evidence" value="ECO:0007669"/>
    <property type="project" value="UniProtKB-KW"/>
</dbReference>
<evidence type="ECO:0000256" key="5">
    <source>
        <dbReference type="PROSITE-ProRule" id="PRU00169"/>
    </source>
</evidence>
<evidence type="ECO:0000256" key="4">
    <source>
        <dbReference type="ARBA" id="ARBA00023163"/>
    </source>
</evidence>
<dbReference type="SMART" id="SM00448">
    <property type="entry name" value="REC"/>
    <property type="match status" value="1"/>
</dbReference>
<dbReference type="Pfam" id="PF00072">
    <property type="entry name" value="Response_reg"/>
    <property type="match status" value="1"/>
</dbReference>
<gene>
    <name evidence="8" type="ORF">LUZ63_020341</name>
</gene>
<dbReference type="InterPro" id="IPR039420">
    <property type="entry name" value="WalR-like"/>
</dbReference>
<dbReference type="InterPro" id="IPR016032">
    <property type="entry name" value="Sig_transdc_resp-reg_C-effctor"/>
</dbReference>
<dbReference type="InterPro" id="IPR058245">
    <property type="entry name" value="NreC/VraR/RcsB-like_REC"/>
</dbReference>
<evidence type="ECO:0008006" key="10">
    <source>
        <dbReference type="Google" id="ProtNLM"/>
    </source>
</evidence>
<protein>
    <recommendedName>
        <fullName evidence="10">DNA-binding response regulator</fullName>
    </recommendedName>
</protein>
<evidence type="ECO:0000256" key="1">
    <source>
        <dbReference type="ARBA" id="ARBA00022553"/>
    </source>
</evidence>
<dbReference type="CDD" id="cd06170">
    <property type="entry name" value="LuxR_C_like"/>
    <property type="match status" value="1"/>
</dbReference>
<sequence length="195" mass="20747">MILSVEPGIEVVGEAADGEAGVRLVAEQAPDVALMDVQMPGLDGIAATERVVAEHPGTAVLILTTFDDDEYLFSALRAGAAGFLLKNCPPEDLVHAIRTVAEGHSLLAPEVTQRVIARSTARAATTRDPRLDTLTERERDVLAAMARGMSNAEIAAEMYLSSATVKSHVSRILTKIDVRDRVQAVIAAYESGLVD</sequence>
<keyword evidence="2" id="KW-0805">Transcription regulation</keyword>
<dbReference type="InterPro" id="IPR011006">
    <property type="entry name" value="CheY-like_superfamily"/>
</dbReference>
<feature type="modified residue" description="4-aspartylphosphate" evidence="5">
    <location>
        <position position="36"/>
    </location>
</feature>
<comment type="caution">
    <text evidence="8">The sequence shown here is derived from an EMBL/GenBank/DDBJ whole genome shotgun (WGS) entry which is preliminary data.</text>
</comment>
<dbReference type="PROSITE" id="PS50110">
    <property type="entry name" value="RESPONSE_REGULATORY"/>
    <property type="match status" value="1"/>
</dbReference>
<dbReference type="PANTHER" id="PTHR43214">
    <property type="entry name" value="TWO-COMPONENT RESPONSE REGULATOR"/>
    <property type="match status" value="1"/>
</dbReference>
<evidence type="ECO:0000256" key="2">
    <source>
        <dbReference type="ARBA" id="ARBA00023015"/>
    </source>
</evidence>
<dbReference type="CDD" id="cd17535">
    <property type="entry name" value="REC_NarL-like"/>
    <property type="match status" value="1"/>
</dbReference>
<name>A0A9P9Z907_9POAL</name>
<dbReference type="SUPFAM" id="SSF52172">
    <property type="entry name" value="CheY-like"/>
    <property type="match status" value="1"/>
</dbReference>
<dbReference type="EMBL" id="JAMQYH010000029">
    <property type="protein sequence ID" value="KAJ1684586.1"/>
    <property type="molecule type" value="Genomic_DNA"/>
</dbReference>
<dbReference type="PROSITE" id="PS00622">
    <property type="entry name" value="HTH_LUXR_1"/>
    <property type="match status" value="1"/>
</dbReference>
<keyword evidence="3" id="KW-0238">DNA-binding</keyword>
<dbReference type="PANTHER" id="PTHR43214:SF24">
    <property type="entry name" value="TRANSCRIPTIONAL REGULATORY PROTEIN NARL-RELATED"/>
    <property type="match status" value="1"/>
</dbReference>
<dbReference type="AlphaFoldDB" id="A0A9P9Z907"/>
<dbReference type="Proteomes" id="UP001151287">
    <property type="component" value="Unassembled WGS sequence"/>
</dbReference>
<dbReference type="InterPro" id="IPR001789">
    <property type="entry name" value="Sig_transdc_resp-reg_receiver"/>
</dbReference>
<feature type="domain" description="Response regulatory" evidence="7">
    <location>
        <begin position="1"/>
        <end position="101"/>
    </location>
</feature>